<proteinExistence type="predicted"/>
<accession>A0AAV4DZY1</accession>
<feature type="compositionally biased region" description="Basic and acidic residues" evidence="1">
    <location>
        <begin position="12"/>
        <end position="21"/>
    </location>
</feature>
<reference evidence="2 3" key="1">
    <citation type="journal article" date="2021" name="Elife">
        <title>Chloroplast acquisition without the gene transfer in kleptoplastic sea slugs, Plakobranchus ocellatus.</title>
        <authorList>
            <person name="Maeda T."/>
            <person name="Takahashi S."/>
            <person name="Yoshida T."/>
            <person name="Shimamura S."/>
            <person name="Takaki Y."/>
            <person name="Nagai Y."/>
            <person name="Toyoda A."/>
            <person name="Suzuki Y."/>
            <person name="Arimoto A."/>
            <person name="Ishii H."/>
            <person name="Satoh N."/>
            <person name="Nishiyama T."/>
            <person name="Hasebe M."/>
            <person name="Maruyama T."/>
            <person name="Minagawa J."/>
            <person name="Obokata J."/>
            <person name="Shigenobu S."/>
        </authorList>
    </citation>
    <scope>NUCLEOTIDE SEQUENCE [LARGE SCALE GENOMIC DNA]</scope>
</reference>
<gene>
    <name evidence="2" type="ORF">PoB_007611400</name>
</gene>
<dbReference type="Proteomes" id="UP000735302">
    <property type="component" value="Unassembled WGS sequence"/>
</dbReference>
<organism evidence="2 3">
    <name type="scientific">Plakobranchus ocellatus</name>
    <dbReference type="NCBI Taxonomy" id="259542"/>
    <lineage>
        <taxon>Eukaryota</taxon>
        <taxon>Metazoa</taxon>
        <taxon>Spiralia</taxon>
        <taxon>Lophotrochozoa</taxon>
        <taxon>Mollusca</taxon>
        <taxon>Gastropoda</taxon>
        <taxon>Heterobranchia</taxon>
        <taxon>Euthyneura</taxon>
        <taxon>Panpulmonata</taxon>
        <taxon>Sacoglossa</taxon>
        <taxon>Placobranchoidea</taxon>
        <taxon>Plakobranchidae</taxon>
        <taxon>Plakobranchus</taxon>
    </lineage>
</organism>
<evidence type="ECO:0000313" key="2">
    <source>
        <dbReference type="EMBL" id="GFO49609.1"/>
    </source>
</evidence>
<dbReference type="EMBL" id="BLXT01008494">
    <property type="protein sequence ID" value="GFO49609.1"/>
    <property type="molecule type" value="Genomic_DNA"/>
</dbReference>
<keyword evidence="3" id="KW-1185">Reference proteome</keyword>
<comment type="caution">
    <text evidence="2">The sequence shown here is derived from an EMBL/GenBank/DDBJ whole genome shotgun (WGS) entry which is preliminary data.</text>
</comment>
<evidence type="ECO:0000313" key="3">
    <source>
        <dbReference type="Proteomes" id="UP000735302"/>
    </source>
</evidence>
<feature type="compositionally biased region" description="Polar residues" evidence="1">
    <location>
        <begin position="1"/>
        <end position="10"/>
    </location>
</feature>
<dbReference type="AlphaFoldDB" id="A0AAV4DZY1"/>
<name>A0AAV4DZY1_9GAST</name>
<sequence length="122" mass="14201">MGENITQRSYRVSRDYTEKTQSRQRVRRDHTEITQRRHRVGRKFIERALRVYRDHRDYKDCSHNNVISGFSVPCQARLPVAGIEPTAEDSCRSHFWFAVHFDTNTSWEGSASRDGSIGGRTG</sequence>
<evidence type="ECO:0000256" key="1">
    <source>
        <dbReference type="SAM" id="MobiDB-lite"/>
    </source>
</evidence>
<feature type="region of interest" description="Disordered" evidence="1">
    <location>
        <begin position="1"/>
        <end position="32"/>
    </location>
</feature>
<protein>
    <submittedName>
        <fullName evidence="2">Uncharacterized protein</fullName>
    </submittedName>
</protein>